<keyword evidence="4" id="KW-1185">Reference proteome</keyword>
<sequence length="151" mass="17008">MPDYRPPPGYINAAPRTGEAPSRRNSTSLAKDFPEVNFIGHILPLHFPITADAQVEVDAAKELIQAVIETAISTPEHAKERKREQLRNLAIVNGTFRDDEGWNNYNGCAQEEAKPSWRQPPWRAIGQQQERQMLLSLLAYGFSQRLEGALD</sequence>
<keyword evidence="1" id="KW-0863">Zinc-finger</keyword>
<dbReference type="InterPro" id="IPR036612">
    <property type="entry name" value="KH_dom_type_1_sf"/>
</dbReference>
<evidence type="ECO:0000256" key="2">
    <source>
        <dbReference type="SAM" id="MobiDB-lite"/>
    </source>
</evidence>
<reference evidence="3 4" key="1">
    <citation type="submission" date="2024-02" db="EMBL/GenBank/DDBJ databases">
        <title>First draft genome assembly of two strains of Seiridium cardinale.</title>
        <authorList>
            <person name="Emiliani G."/>
            <person name="Scali E."/>
        </authorList>
    </citation>
    <scope>NUCLEOTIDE SEQUENCE [LARGE SCALE GENOMIC DNA]</scope>
    <source>
        <strain evidence="3 4">BM-138-000479</strain>
    </source>
</reference>
<comment type="subcellular location">
    <subcellularLocation>
        <location evidence="1">Nucleus</location>
    </subcellularLocation>
</comment>
<keyword evidence="1" id="KW-0862">Zinc</keyword>
<keyword evidence="1" id="KW-0479">Metal-binding</keyword>
<dbReference type="Proteomes" id="UP001465668">
    <property type="component" value="Unassembled WGS sequence"/>
</dbReference>
<feature type="region of interest" description="Disordered" evidence="2">
    <location>
        <begin position="1"/>
        <end position="27"/>
    </location>
</feature>
<keyword evidence="1" id="KW-0508">mRNA splicing</keyword>
<evidence type="ECO:0000256" key="1">
    <source>
        <dbReference type="RuleBase" id="RU367126"/>
    </source>
</evidence>
<keyword evidence="1" id="KW-0507">mRNA processing</keyword>
<keyword evidence="1" id="KW-0747">Spliceosome</keyword>
<evidence type="ECO:0000313" key="3">
    <source>
        <dbReference type="EMBL" id="KAK9776862.1"/>
    </source>
</evidence>
<name>A0ABR2XSU7_9PEZI</name>
<dbReference type="EMBL" id="JARVKM010000025">
    <property type="protein sequence ID" value="KAK9776862.1"/>
    <property type="molecule type" value="Genomic_DNA"/>
</dbReference>
<organism evidence="3 4">
    <name type="scientific">Seiridium cardinale</name>
    <dbReference type="NCBI Taxonomy" id="138064"/>
    <lineage>
        <taxon>Eukaryota</taxon>
        <taxon>Fungi</taxon>
        <taxon>Dikarya</taxon>
        <taxon>Ascomycota</taxon>
        <taxon>Pezizomycotina</taxon>
        <taxon>Sordariomycetes</taxon>
        <taxon>Xylariomycetidae</taxon>
        <taxon>Amphisphaeriales</taxon>
        <taxon>Sporocadaceae</taxon>
        <taxon>Seiridium</taxon>
    </lineage>
</organism>
<dbReference type="InterPro" id="IPR045071">
    <property type="entry name" value="BBP-like"/>
</dbReference>
<accession>A0ABR2XSU7</accession>
<dbReference type="PANTHER" id="PTHR11208:SF45">
    <property type="entry name" value="SPLICING FACTOR 1"/>
    <property type="match status" value="1"/>
</dbReference>
<dbReference type="PANTHER" id="PTHR11208">
    <property type="entry name" value="RNA-BINDING PROTEIN RELATED"/>
    <property type="match status" value="1"/>
</dbReference>
<proteinExistence type="inferred from homology"/>
<comment type="caution">
    <text evidence="3">The sequence shown here is derived from an EMBL/GenBank/DDBJ whole genome shotgun (WGS) entry which is preliminary data.</text>
</comment>
<comment type="similarity">
    <text evidence="1">Belongs to the BBP/SF1 family.</text>
</comment>
<comment type="function">
    <text evidence="1">Necessary for the splicing of pre-mRNA. Has a role in the recognition of the branch site (5'-UACUAAC-3'), the pyrimidine tract and the 3'-splice site at the 3'-end of introns.</text>
</comment>
<gene>
    <name evidence="3" type="ORF">SCAR479_06600</name>
</gene>
<protein>
    <recommendedName>
        <fullName evidence="1">Branchpoint-bridging protein</fullName>
    </recommendedName>
</protein>
<dbReference type="Gene3D" id="3.30.1370.10">
    <property type="entry name" value="K Homology domain, type 1"/>
    <property type="match status" value="1"/>
</dbReference>
<keyword evidence="1" id="KW-0539">Nucleus</keyword>
<evidence type="ECO:0000313" key="4">
    <source>
        <dbReference type="Proteomes" id="UP001465668"/>
    </source>
</evidence>